<keyword evidence="2" id="KW-1133">Transmembrane helix</keyword>
<name>A0A7W6MLA6_9HYPH</name>
<proteinExistence type="predicted"/>
<dbReference type="SUPFAM" id="SSF101756">
    <property type="entry name" value="Hypothetical protein YgiW"/>
    <property type="match status" value="1"/>
</dbReference>
<feature type="region of interest" description="Disordered" evidence="1">
    <location>
        <begin position="153"/>
        <end position="190"/>
    </location>
</feature>
<gene>
    <name evidence="3" type="ORF">GGR04_003454</name>
</gene>
<comment type="caution">
    <text evidence="3">The sequence shown here is derived from an EMBL/GenBank/DDBJ whole genome shotgun (WGS) entry which is preliminary data.</text>
</comment>
<sequence>MTIMTEHSDPITPTPAHAAPGHGPGPHPKPHRPRPRNAVLGAGALALLALGFAGGAAAWSATRHEAASFDTALVSTPIGQLAEASSVGITGQVEQIYGNKFVVSDGTSRALVETGRAGEGGGLVTAGETVTVQGRFDDGFLHAAALRHADQRIDELDPPPPHHGHGPGFGPGPDRGPDGDPRSAGPLPIN</sequence>
<protein>
    <recommendedName>
        <fullName evidence="5">Bacterial OB-fold domain-containing protein</fullName>
    </recommendedName>
</protein>
<dbReference type="EMBL" id="JACIEK010000011">
    <property type="protein sequence ID" value="MBB3999584.1"/>
    <property type="molecule type" value="Genomic_DNA"/>
</dbReference>
<keyword evidence="4" id="KW-1185">Reference proteome</keyword>
<evidence type="ECO:0008006" key="5">
    <source>
        <dbReference type="Google" id="ProtNLM"/>
    </source>
</evidence>
<accession>A0A7W6MLA6</accession>
<evidence type="ECO:0000313" key="3">
    <source>
        <dbReference type="EMBL" id="MBB3999584.1"/>
    </source>
</evidence>
<organism evidence="3 4">
    <name type="scientific">Aureimonas pseudogalii</name>
    <dbReference type="NCBI Taxonomy" id="1744844"/>
    <lineage>
        <taxon>Bacteria</taxon>
        <taxon>Pseudomonadati</taxon>
        <taxon>Pseudomonadota</taxon>
        <taxon>Alphaproteobacteria</taxon>
        <taxon>Hyphomicrobiales</taxon>
        <taxon>Aurantimonadaceae</taxon>
        <taxon>Aureimonas</taxon>
    </lineage>
</organism>
<keyword evidence="2" id="KW-0812">Transmembrane</keyword>
<feature type="transmembrane region" description="Helical" evidence="2">
    <location>
        <begin position="38"/>
        <end position="59"/>
    </location>
</feature>
<evidence type="ECO:0000313" key="4">
    <source>
        <dbReference type="Proteomes" id="UP000542776"/>
    </source>
</evidence>
<evidence type="ECO:0000256" key="2">
    <source>
        <dbReference type="SAM" id="Phobius"/>
    </source>
</evidence>
<keyword evidence="2" id="KW-0472">Membrane</keyword>
<dbReference type="Proteomes" id="UP000542776">
    <property type="component" value="Unassembled WGS sequence"/>
</dbReference>
<reference evidence="3 4" key="1">
    <citation type="submission" date="2020-08" db="EMBL/GenBank/DDBJ databases">
        <title>Genomic Encyclopedia of Type Strains, Phase IV (KMG-IV): sequencing the most valuable type-strain genomes for metagenomic binning, comparative biology and taxonomic classification.</title>
        <authorList>
            <person name="Goeker M."/>
        </authorList>
    </citation>
    <scope>NUCLEOTIDE SEQUENCE [LARGE SCALE GENOMIC DNA]</scope>
    <source>
        <strain evidence="3 4">DSM 102238</strain>
    </source>
</reference>
<feature type="region of interest" description="Disordered" evidence="1">
    <location>
        <begin position="1"/>
        <end position="37"/>
    </location>
</feature>
<dbReference type="InterPro" id="IPR036700">
    <property type="entry name" value="BOBF_sf"/>
</dbReference>
<dbReference type="AlphaFoldDB" id="A0A7W6MLA6"/>
<evidence type="ECO:0000256" key="1">
    <source>
        <dbReference type="SAM" id="MobiDB-lite"/>
    </source>
</evidence>